<reference evidence="4 5" key="1">
    <citation type="submission" date="2015-08" db="EMBL/GenBank/DDBJ databases">
        <title>Investigation of the bacterial diversity of lava forest soil.</title>
        <authorList>
            <person name="Lee J.S."/>
        </authorList>
    </citation>
    <scope>NUCLEOTIDE SEQUENCE [LARGE SCALE GENOMIC DNA]</scope>
    <source>
        <strain evidence="4 5">GJW-30</strain>
    </source>
</reference>
<feature type="binding site" evidence="3">
    <location>
        <position position="131"/>
    </location>
    <ligand>
        <name>a divalent metal cation</name>
        <dbReference type="ChEBI" id="CHEBI:60240"/>
    </ligand>
</feature>
<accession>A0A0S3PNW2</accession>
<evidence type="ECO:0000256" key="1">
    <source>
        <dbReference type="ARBA" id="ARBA00008635"/>
    </source>
</evidence>
<feature type="binding site" evidence="3">
    <location>
        <position position="127"/>
    </location>
    <ligand>
        <name>a divalent metal cation</name>
        <dbReference type="ChEBI" id="CHEBI:60240"/>
    </ligand>
</feature>
<evidence type="ECO:0000256" key="2">
    <source>
        <dbReference type="ARBA" id="ARBA00022723"/>
    </source>
</evidence>
<proteinExistence type="inferred from homology"/>
<protein>
    <submittedName>
        <fullName evidence="4">DinB family protein</fullName>
    </submittedName>
</protein>
<name>A0A0S3PNW2_9BRAD</name>
<dbReference type="PANTHER" id="PTHR37302:SF1">
    <property type="entry name" value="PROTEIN DINB"/>
    <property type="match status" value="1"/>
</dbReference>
<dbReference type="InterPro" id="IPR034660">
    <property type="entry name" value="DinB/YfiT-like"/>
</dbReference>
<comment type="similarity">
    <text evidence="1">Belongs to the DinB family.</text>
</comment>
<dbReference type="Pfam" id="PF05163">
    <property type="entry name" value="DinB"/>
    <property type="match status" value="1"/>
</dbReference>
<keyword evidence="2 3" id="KW-0479">Metal-binding</keyword>
<dbReference type="EMBL" id="AP014946">
    <property type="protein sequence ID" value="BAT57617.1"/>
    <property type="molecule type" value="Genomic_DNA"/>
</dbReference>
<evidence type="ECO:0000256" key="3">
    <source>
        <dbReference type="PIRSR" id="PIRSR607837-1"/>
    </source>
</evidence>
<dbReference type="KEGG" id="vgo:GJW-30_1_00124"/>
<evidence type="ECO:0000313" key="5">
    <source>
        <dbReference type="Proteomes" id="UP000236884"/>
    </source>
</evidence>
<dbReference type="GO" id="GO:0046872">
    <property type="term" value="F:metal ion binding"/>
    <property type="evidence" value="ECO:0007669"/>
    <property type="project" value="UniProtKB-KW"/>
</dbReference>
<sequence>MSALLRTLYGYHAWANADLFDKLSTLDETQAAERQTALRLLNHVLVVARIFAAHLSGTAHDYASSNTEETPTLDELRGAFAEIDTWYLDYVCGASPHELSEKVAFRFTDGDEGMMTREEMLAHIVTHSGYHCGEVGRVLWQLSVTPPWDTFAVYLHHAAPARRTKDITASIAIPTCA</sequence>
<gene>
    <name evidence="4" type="ORF">GJW-30_1_00124</name>
</gene>
<dbReference type="InterPro" id="IPR007837">
    <property type="entry name" value="DinB"/>
</dbReference>
<dbReference type="OrthoDB" id="9807509at2"/>
<dbReference type="PANTHER" id="PTHR37302">
    <property type="entry name" value="SLR1116 PROTEIN"/>
    <property type="match status" value="1"/>
</dbReference>
<dbReference type="SUPFAM" id="SSF109854">
    <property type="entry name" value="DinB/YfiT-like putative metalloenzymes"/>
    <property type="match status" value="1"/>
</dbReference>
<keyword evidence="5" id="KW-1185">Reference proteome</keyword>
<evidence type="ECO:0000313" key="4">
    <source>
        <dbReference type="EMBL" id="BAT57617.1"/>
    </source>
</evidence>
<dbReference type="RefSeq" id="WP_096350486.1">
    <property type="nucleotide sequence ID" value="NZ_AP014946.1"/>
</dbReference>
<dbReference type="AlphaFoldDB" id="A0A0S3PNW2"/>
<dbReference type="Proteomes" id="UP000236884">
    <property type="component" value="Chromosome"/>
</dbReference>
<feature type="binding site" evidence="3">
    <location>
        <position position="43"/>
    </location>
    <ligand>
        <name>a divalent metal cation</name>
        <dbReference type="ChEBI" id="CHEBI:60240"/>
    </ligand>
</feature>
<organism evidence="4 5">
    <name type="scientific">Variibacter gotjawalensis</name>
    <dbReference type="NCBI Taxonomy" id="1333996"/>
    <lineage>
        <taxon>Bacteria</taxon>
        <taxon>Pseudomonadati</taxon>
        <taxon>Pseudomonadota</taxon>
        <taxon>Alphaproteobacteria</taxon>
        <taxon>Hyphomicrobiales</taxon>
        <taxon>Nitrobacteraceae</taxon>
        <taxon>Variibacter</taxon>
    </lineage>
</organism>
<dbReference type="Gene3D" id="1.20.120.450">
    <property type="entry name" value="dinb family like domain"/>
    <property type="match status" value="1"/>
</dbReference>